<protein>
    <recommendedName>
        <fullName evidence="3">BZIP domain-containing protein</fullName>
    </recommendedName>
</protein>
<name>A0ABR1ZB07_9ROSI</name>
<accession>A0ABR1ZB07</accession>
<gene>
    <name evidence="1" type="ORF">V6N11_012839</name>
</gene>
<evidence type="ECO:0000313" key="1">
    <source>
        <dbReference type="EMBL" id="KAK8477334.1"/>
    </source>
</evidence>
<evidence type="ECO:0008006" key="3">
    <source>
        <dbReference type="Google" id="ProtNLM"/>
    </source>
</evidence>
<organism evidence="1 2">
    <name type="scientific">Hibiscus sabdariffa</name>
    <name type="common">roselle</name>
    <dbReference type="NCBI Taxonomy" id="183260"/>
    <lineage>
        <taxon>Eukaryota</taxon>
        <taxon>Viridiplantae</taxon>
        <taxon>Streptophyta</taxon>
        <taxon>Embryophyta</taxon>
        <taxon>Tracheophyta</taxon>
        <taxon>Spermatophyta</taxon>
        <taxon>Magnoliopsida</taxon>
        <taxon>eudicotyledons</taxon>
        <taxon>Gunneridae</taxon>
        <taxon>Pentapetalae</taxon>
        <taxon>rosids</taxon>
        <taxon>malvids</taxon>
        <taxon>Malvales</taxon>
        <taxon>Malvaceae</taxon>
        <taxon>Malvoideae</taxon>
        <taxon>Hibiscus</taxon>
    </lineage>
</organism>
<dbReference type="Proteomes" id="UP001396334">
    <property type="component" value="Unassembled WGS sequence"/>
</dbReference>
<keyword evidence="2" id="KW-1185">Reference proteome</keyword>
<comment type="caution">
    <text evidence="1">The sequence shown here is derived from an EMBL/GenBank/DDBJ whole genome shotgun (WGS) entry which is preliminary data.</text>
</comment>
<reference evidence="1 2" key="1">
    <citation type="journal article" date="2024" name="G3 (Bethesda)">
        <title>Genome assembly of Hibiscus sabdariffa L. provides insights into metabolisms of medicinal natural products.</title>
        <authorList>
            <person name="Kim T."/>
        </authorList>
    </citation>
    <scope>NUCLEOTIDE SEQUENCE [LARGE SCALE GENOMIC DNA]</scope>
    <source>
        <strain evidence="1">TK-2024</strain>
        <tissue evidence="1">Old leaves</tissue>
    </source>
</reference>
<proteinExistence type="predicted"/>
<sequence length="165" mass="18813">MDSGAVTHELYLSTHHPVSPFYIYISNIIALHSSYHTCFSFPSSSSPTLMEPQDVIVSAAMATEAARMRQQNRREKKLLRAARVALRKKANDCEMLKRKKQSMLVKESAMQKLFDDFMLFVEAIEKNDVKNAHSFDEKAMMNATLTMMNDGRDYSIDNGGFVTEY</sequence>
<evidence type="ECO:0000313" key="2">
    <source>
        <dbReference type="Proteomes" id="UP001396334"/>
    </source>
</evidence>
<dbReference type="EMBL" id="JBBPBN010001813">
    <property type="protein sequence ID" value="KAK8477334.1"/>
    <property type="molecule type" value="Genomic_DNA"/>
</dbReference>